<sequence>MQKQEELDFQEQKCHEINNEHKDLEFLTVLVGEKLLKKLRGINISVDRLQLSGLNPPPPDLVTANDALYEVTATLPSQPWTQERERTESPRLMR</sequence>
<reference evidence="2 3" key="1">
    <citation type="submission" date="2018-02" db="EMBL/GenBank/DDBJ databases">
        <title>Draft genome of wild Prunus yedoensis var. nudiflora.</title>
        <authorList>
            <person name="Baek S."/>
            <person name="Kim J.-H."/>
            <person name="Choi K."/>
            <person name="Kim G.-B."/>
            <person name="Cho A."/>
            <person name="Jang H."/>
            <person name="Shin C.-H."/>
            <person name="Yu H.-J."/>
            <person name="Mun J.-H."/>
        </authorList>
    </citation>
    <scope>NUCLEOTIDE SEQUENCE [LARGE SCALE GENOMIC DNA]</scope>
    <source>
        <strain evidence="3">cv. Jeju island</strain>
        <tissue evidence="2">Leaf</tissue>
    </source>
</reference>
<feature type="region of interest" description="Disordered" evidence="1">
    <location>
        <begin position="75"/>
        <end position="94"/>
    </location>
</feature>
<dbReference type="AlphaFoldDB" id="A0A314XNE6"/>
<evidence type="ECO:0000313" key="3">
    <source>
        <dbReference type="Proteomes" id="UP000250321"/>
    </source>
</evidence>
<name>A0A314XNE6_PRUYE</name>
<evidence type="ECO:0000256" key="1">
    <source>
        <dbReference type="SAM" id="MobiDB-lite"/>
    </source>
</evidence>
<dbReference type="EMBL" id="PJQY01002417">
    <property type="protein sequence ID" value="PQP93906.1"/>
    <property type="molecule type" value="Genomic_DNA"/>
</dbReference>
<evidence type="ECO:0000313" key="2">
    <source>
        <dbReference type="EMBL" id="PQP93906.1"/>
    </source>
</evidence>
<dbReference type="Proteomes" id="UP000250321">
    <property type="component" value="Unassembled WGS sequence"/>
</dbReference>
<protein>
    <submittedName>
        <fullName evidence="2">Calcium uniporter protein 4 mitochondrial</fullName>
    </submittedName>
</protein>
<keyword evidence="3" id="KW-1185">Reference proteome</keyword>
<proteinExistence type="predicted"/>
<feature type="compositionally biased region" description="Basic and acidic residues" evidence="1">
    <location>
        <begin position="82"/>
        <end position="94"/>
    </location>
</feature>
<gene>
    <name evidence="2" type="ORF">Pyn_07303</name>
</gene>
<accession>A0A314XNE6</accession>
<organism evidence="2 3">
    <name type="scientific">Prunus yedoensis var. nudiflora</name>
    <dbReference type="NCBI Taxonomy" id="2094558"/>
    <lineage>
        <taxon>Eukaryota</taxon>
        <taxon>Viridiplantae</taxon>
        <taxon>Streptophyta</taxon>
        <taxon>Embryophyta</taxon>
        <taxon>Tracheophyta</taxon>
        <taxon>Spermatophyta</taxon>
        <taxon>Magnoliopsida</taxon>
        <taxon>eudicotyledons</taxon>
        <taxon>Gunneridae</taxon>
        <taxon>Pentapetalae</taxon>
        <taxon>rosids</taxon>
        <taxon>fabids</taxon>
        <taxon>Rosales</taxon>
        <taxon>Rosaceae</taxon>
        <taxon>Amygdaloideae</taxon>
        <taxon>Amygdaleae</taxon>
        <taxon>Prunus</taxon>
    </lineage>
</organism>
<comment type="caution">
    <text evidence="2">The sequence shown here is derived from an EMBL/GenBank/DDBJ whole genome shotgun (WGS) entry which is preliminary data.</text>
</comment>